<reference evidence="1" key="1">
    <citation type="journal article" date="2023" name="IScience">
        <title>Live-bearing cockroach genome reveals convergent evolutionary mechanisms linked to viviparity in insects and beyond.</title>
        <authorList>
            <person name="Fouks B."/>
            <person name="Harrison M.C."/>
            <person name="Mikhailova A.A."/>
            <person name="Marchal E."/>
            <person name="English S."/>
            <person name="Carruthers M."/>
            <person name="Jennings E.C."/>
            <person name="Chiamaka E.L."/>
            <person name="Frigard R.A."/>
            <person name="Pippel M."/>
            <person name="Attardo G.M."/>
            <person name="Benoit J.B."/>
            <person name="Bornberg-Bauer E."/>
            <person name="Tobe S.S."/>
        </authorList>
    </citation>
    <scope>NUCLEOTIDE SEQUENCE</scope>
    <source>
        <strain evidence="1">Stay&amp;Tobe</strain>
    </source>
</reference>
<proteinExistence type="predicted"/>
<dbReference type="Proteomes" id="UP001233999">
    <property type="component" value="Unassembled WGS sequence"/>
</dbReference>
<gene>
    <name evidence="1" type="ORF">L9F63_006109</name>
</gene>
<organism evidence="1 2">
    <name type="scientific">Diploptera punctata</name>
    <name type="common">Pacific beetle cockroach</name>
    <dbReference type="NCBI Taxonomy" id="6984"/>
    <lineage>
        <taxon>Eukaryota</taxon>
        <taxon>Metazoa</taxon>
        <taxon>Ecdysozoa</taxon>
        <taxon>Arthropoda</taxon>
        <taxon>Hexapoda</taxon>
        <taxon>Insecta</taxon>
        <taxon>Pterygota</taxon>
        <taxon>Neoptera</taxon>
        <taxon>Polyneoptera</taxon>
        <taxon>Dictyoptera</taxon>
        <taxon>Blattodea</taxon>
        <taxon>Blaberoidea</taxon>
        <taxon>Blaberidae</taxon>
        <taxon>Diplopterinae</taxon>
        <taxon>Diploptera</taxon>
    </lineage>
</organism>
<sequence>NLEIVQYSSRLFLKLRYGCCPYKEGCCFRSLNCCGDRMVPRRLEDHIGFSKELSHIMLILNN</sequence>
<keyword evidence="2" id="KW-1185">Reference proteome</keyword>
<comment type="caution">
    <text evidence="1">The sequence shown here is derived from an EMBL/GenBank/DDBJ whole genome shotgun (WGS) entry which is preliminary data.</text>
</comment>
<dbReference type="AlphaFoldDB" id="A0AAD8E4T2"/>
<dbReference type="EMBL" id="JASPKZ010009367">
    <property type="protein sequence ID" value="KAJ9577270.1"/>
    <property type="molecule type" value="Genomic_DNA"/>
</dbReference>
<feature type="non-terminal residue" evidence="1">
    <location>
        <position position="1"/>
    </location>
</feature>
<protein>
    <submittedName>
        <fullName evidence="1">Uncharacterized protein</fullName>
    </submittedName>
</protein>
<feature type="non-terminal residue" evidence="1">
    <location>
        <position position="62"/>
    </location>
</feature>
<accession>A0AAD8E4T2</accession>
<reference evidence="1" key="2">
    <citation type="submission" date="2023-05" db="EMBL/GenBank/DDBJ databases">
        <authorList>
            <person name="Fouks B."/>
        </authorList>
    </citation>
    <scope>NUCLEOTIDE SEQUENCE</scope>
    <source>
        <strain evidence="1">Stay&amp;Tobe</strain>
        <tissue evidence="1">Testes</tissue>
    </source>
</reference>
<evidence type="ECO:0000313" key="1">
    <source>
        <dbReference type="EMBL" id="KAJ9577270.1"/>
    </source>
</evidence>
<evidence type="ECO:0000313" key="2">
    <source>
        <dbReference type="Proteomes" id="UP001233999"/>
    </source>
</evidence>
<name>A0AAD8E4T2_DIPPU</name>